<feature type="region of interest" description="Disordered" evidence="16">
    <location>
        <begin position="102"/>
        <end position="131"/>
    </location>
</feature>
<dbReference type="Pfam" id="PF24626">
    <property type="entry name" value="SH3_Tf2-1"/>
    <property type="match status" value="1"/>
</dbReference>
<evidence type="ECO:0000256" key="8">
    <source>
        <dbReference type="ARBA" id="ARBA00022759"/>
    </source>
</evidence>
<feature type="compositionally biased region" description="Basic and acidic residues" evidence="16">
    <location>
        <begin position="1"/>
        <end position="17"/>
    </location>
</feature>
<dbReference type="FunFam" id="3.10.20.370:FF:000001">
    <property type="entry name" value="Retrovirus-related Pol polyprotein from transposon 17.6-like protein"/>
    <property type="match status" value="1"/>
</dbReference>
<feature type="region of interest" description="Disordered" evidence="16">
    <location>
        <begin position="1"/>
        <end position="66"/>
    </location>
</feature>
<dbReference type="Pfam" id="PF08284">
    <property type="entry name" value="RVP_2"/>
    <property type="match status" value="1"/>
</dbReference>
<evidence type="ECO:0000256" key="16">
    <source>
        <dbReference type="SAM" id="MobiDB-lite"/>
    </source>
</evidence>
<evidence type="ECO:0000256" key="12">
    <source>
        <dbReference type="ARBA" id="ARBA00022918"/>
    </source>
</evidence>
<evidence type="ECO:0000256" key="1">
    <source>
        <dbReference type="ARBA" id="ARBA00012493"/>
    </source>
</evidence>
<comment type="caution">
    <text evidence="19">The sequence shown here is derived from an EMBL/GenBank/DDBJ whole genome shotgun (WGS) entry which is preliminary data.</text>
</comment>
<dbReference type="InterPro" id="IPR041373">
    <property type="entry name" value="RT_RNaseH"/>
</dbReference>
<gene>
    <name evidence="19" type="ORF">Sradi_0580500</name>
</gene>
<evidence type="ECO:0000256" key="2">
    <source>
        <dbReference type="ARBA" id="ARBA00022670"/>
    </source>
</evidence>
<dbReference type="PANTHER" id="PTHR37984">
    <property type="entry name" value="PROTEIN CBG26694"/>
    <property type="match status" value="1"/>
</dbReference>
<dbReference type="InterPro" id="IPR050951">
    <property type="entry name" value="Retrovirus_Pol_polyprotein"/>
</dbReference>
<evidence type="ECO:0000256" key="3">
    <source>
        <dbReference type="ARBA" id="ARBA00022679"/>
    </source>
</evidence>
<dbReference type="GO" id="GO:0046872">
    <property type="term" value="F:metal ion binding"/>
    <property type="evidence" value="ECO:0007669"/>
    <property type="project" value="UniProtKB-KW"/>
</dbReference>
<dbReference type="InterPro" id="IPR043128">
    <property type="entry name" value="Rev_trsase/Diguanyl_cyclase"/>
</dbReference>
<feature type="domain" description="Integrase catalytic" evidence="18">
    <location>
        <begin position="881"/>
        <end position="1047"/>
    </location>
</feature>
<dbReference type="Gene3D" id="3.30.70.270">
    <property type="match status" value="2"/>
</dbReference>
<dbReference type="InterPro" id="IPR016197">
    <property type="entry name" value="Chromo-like_dom_sf"/>
</dbReference>
<keyword evidence="7" id="KW-0064">Aspartyl protease</keyword>
<keyword evidence="15" id="KW-0233">DNA recombination</keyword>
<feature type="compositionally biased region" description="Gly residues" evidence="16">
    <location>
        <begin position="45"/>
        <end position="63"/>
    </location>
</feature>
<dbReference type="InterPro" id="IPR001584">
    <property type="entry name" value="Integrase_cat-core"/>
</dbReference>
<dbReference type="InterPro" id="IPR036397">
    <property type="entry name" value="RNaseH_sf"/>
</dbReference>
<evidence type="ECO:0000256" key="15">
    <source>
        <dbReference type="ARBA" id="ARBA00023172"/>
    </source>
</evidence>
<dbReference type="InterPro" id="IPR041588">
    <property type="entry name" value="Integrase_H2C2"/>
</dbReference>
<dbReference type="SUPFAM" id="SSF53098">
    <property type="entry name" value="Ribonuclease H-like"/>
    <property type="match status" value="1"/>
</dbReference>
<evidence type="ECO:0000256" key="4">
    <source>
        <dbReference type="ARBA" id="ARBA00022695"/>
    </source>
</evidence>
<keyword evidence="6" id="KW-0479">Metal-binding</keyword>
<dbReference type="FunFam" id="3.10.10.10:FF:000007">
    <property type="entry name" value="Retrovirus-related Pol polyprotein from transposon 17.6-like Protein"/>
    <property type="match status" value="1"/>
</dbReference>
<keyword evidence="11" id="KW-0229">DNA integration</keyword>
<organism evidence="19">
    <name type="scientific">Sesamum radiatum</name>
    <name type="common">Black benniseed</name>
    <dbReference type="NCBI Taxonomy" id="300843"/>
    <lineage>
        <taxon>Eukaryota</taxon>
        <taxon>Viridiplantae</taxon>
        <taxon>Streptophyta</taxon>
        <taxon>Embryophyta</taxon>
        <taxon>Tracheophyta</taxon>
        <taxon>Spermatophyta</taxon>
        <taxon>Magnoliopsida</taxon>
        <taxon>eudicotyledons</taxon>
        <taxon>Gunneridae</taxon>
        <taxon>Pentapetalae</taxon>
        <taxon>asterids</taxon>
        <taxon>lamiids</taxon>
        <taxon>Lamiales</taxon>
        <taxon>Pedaliaceae</taxon>
        <taxon>Sesamum</taxon>
    </lineage>
</organism>
<dbReference type="CDD" id="cd09274">
    <property type="entry name" value="RNase_HI_RT_Ty3"/>
    <property type="match status" value="1"/>
</dbReference>
<dbReference type="PROSITE" id="PS50994">
    <property type="entry name" value="INTEGRASE"/>
    <property type="match status" value="1"/>
</dbReference>
<keyword evidence="10" id="KW-0460">Magnesium</keyword>
<reference evidence="19" key="2">
    <citation type="journal article" date="2024" name="Plant">
        <title>Genomic evolution and insights into agronomic trait innovations of Sesamum species.</title>
        <authorList>
            <person name="Miao H."/>
            <person name="Wang L."/>
            <person name="Qu L."/>
            <person name="Liu H."/>
            <person name="Sun Y."/>
            <person name="Le M."/>
            <person name="Wang Q."/>
            <person name="Wei S."/>
            <person name="Zheng Y."/>
            <person name="Lin W."/>
            <person name="Duan Y."/>
            <person name="Cao H."/>
            <person name="Xiong S."/>
            <person name="Wang X."/>
            <person name="Wei L."/>
            <person name="Li C."/>
            <person name="Ma Q."/>
            <person name="Ju M."/>
            <person name="Zhao R."/>
            <person name="Li G."/>
            <person name="Mu C."/>
            <person name="Tian Q."/>
            <person name="Mei H."/>
            <person name="Zhang T."/>
            <person name="Gao T."/>
            <person name="Zhang H."/>
        </authorList>
    </citation>
    <scope>NUCLEOTIDE SEQUENCE</scope>
    <source>
        <strain evidence="19">G02</strain>
    </source>
</reference>
<dbReference type="Gene3D" id="2.40.70.10">
    <property type="entry name" value="Acid Proteases"/>
    <property type="match status" value="1"/>
</dbReference>
<dbReference type="EMBL" id="JACGWJ010000003">
    <property type="protein sequence ID" value="KAL0429545.1"/>
    <property type="molecule type" value="Genomic_DNA"/>
</dbReference>
<dbReference type="InterPro" id="IPR012337">
    <property type="entry name" value="RNaseH-like_sf"/>
</dbReference>
<keyword evidence="5" id="KW-0540">Nuclease</keyword>
<evidence type="ECO:0000256" key="10">
    <source>
        <dbReference type="ARBA" id="ARBA00022842"/>
    </source>
</evidence>
<dbReference type="Gene3D" id="3.30.420.10">
    <property type="entry name" value="Ribonuclease H-like superfamily/Ribonuclease H"/>
    <property type="match status" value="1"/>
</dbReference>
<dbReference type="GO" id="GO:0004190">
    <property type="term" value="F:aspartic-type endopeptidase activity"/>
    <property type="evidence" value="ECO:0007669"/>
    <property type="project" value="UniProtKB-KW"/>
</dbReference>
<evidence type="ECO:0000256" key="11">
    <source>
        <dbReference type="ARBA" id="ARBA00022908"/>
    </source>
</evidence>
<evidence type="ECO:0000256" key="6">
    <source>
        <dbReference type="ARBA" id="ARBA00022723"/>
    </source>
</evidence>
<dbReference type="InterPro" id="IPR021109">
    <property type="entry name" value="Peptidase_aspartic_dom_sf"/>
</dbReference>
<sequence length="1242" mass="141275">MEEAVIEEKKRMEEKRKSMYTVGESSKSIKRGTGRSFSVGSGNFSRGGPGFRGSSGPRFGGPMGFNRGSIDRSSSFMPSVGSVGARAKAVLGVVAEVVEERGRGRGRGTGSRDNDQAIGGGMRGPGAQITQGQTQARIYNMTREEAPASNDVISGMTLIFDVEAYVLIDPGSTHSYISSELASKIPGENSPLGYNLMVYLPVGGSVVVNSVRKGSLVRIGDVNLPVDLIVMDLKEFDVILGMDWLTQHRAVIDCYKKEVMIESFGESRVVFVGDRQVVPVCVISALEARRLMLEGCEAYLAHVIDSKKVNPTLEEIPVVRDFREVFPDDLPGLPPHREVDFAIETLPGVAPISIAPYRMAPVELQELKKQLEELLEKGFIQPSISPWGAPVLFVKKKDGSMRLCVDYRQLNRVTVKNKYPLPRIDDLLDQLKGATTFSKIDLRSGYWQLRIAEKDIPKTAFRTRYGHYEFLVMPFGLTNAPAAFMALMNRTFQEYLDRFVIVFIDDILVYSKNREEHEQHLRIVLQILKEKELYAKLSKCEFWVNQVVFLGHVISGDGVMPDPSKVKAIMEWRVPKNVTEVRSFLGLAGYYRRFVEGFSIIAGPLTKLLRKGVAFQWTEQCQQSFDELKERLTSTPILVLPSGSGGFVVYTDASKQGLGCVLMQNGKVIAYASRQLRPHELNYPTHDLELAAIVHALKIWRHYLYGEKFQIFTDHKSLKYILTQKELNLRQRRWIELLKDYDCTIDFHPGKANVVADALSRKSSSTLANLGSHNQTLLLEMRSLNTTLEVDQVAGLLAALQLKPDFVDQIKEAQTRDHFLLRMLERMKQGKKPNFSIRADGVIVNGERVCVPDIDGLREEILQEAHNAPYAMHPGMVKMYRNLRPYYWWQTMKKDVAEFVAKCMTCQQVKAEHQAPADRLTKSAHFLSIRQGDSLDKLAELYVAEIVRLHGVPVSIVSDRDPRFTSRFWGSLQKALGTKLHFSTAFHPQTDGQSERTIQTLEDMMRACTMEFKGNWDDHLPLMEFAYNNSFHSSIGMAPYEALYGRRCRSPVCWDIEGLRQLEGPELIQETVEKIQTVKKCLKAAQDRQKSYVDKHRREMEYEVGDKVFLKVSPWKGILRFGRQGKLSPRYIGPYEIIERIGPLAYRLALPMELSQIHDVFHVSMLRRYRSDPSHVIHEPEIEISEELAYVEEPTEILDRSIRKLRNKEIPMVKVRWTHHSPREATWEVEAHMKEKYPYLFH</sequence>
<accession>A0AAW2VL43</accession>
<keyword evidence="12" id="KW-0695">RNA-directed DNA polymerase</keyword>
<name>A0AAW2VL43_SESRA</name>
<dbReference type="PANTHER" id="PTHR37984:SF5">
    <property type="entry name" value="PROTEIN NYNRIN-LIKE"/>
    <property type="match status" value="1"/>
</dbReference>
<dbReference type="Pfam" id="PF17917">
    <property type="entry name" value="RT_RNaseH"/>
    <property type="match status" value="1"/>
</dbReference>
<dbReference type="EC" id="2.7.7.49" evidence="1"/>
<dbReference type="CDD" id="cd00303">
    <property type="entry name" value="retropepsin_like"/>
    <property type="match status" value="1"/>
</dbReference>
<dbReference type="Gene3D" id="1.10.340.70">
    <property type="match status" value="1"/>
</dbReference>
<evidence type="ECO:0000256" key="9">
    <source>
        <dbReference type="ARBA" id="ARBA00022801"/>
    </source>
</evidence>
<keyword evidence="8" id="KW-0255">Endonuclease</keyword>
<dbReference type="SUPFAM" id="SSF56672">
    <property type="entry name" value="DNA/RNA polymerases"/>
    <property type="match status" value="1"/>
</dbReference>
<dbReference type="Pfam" id="PF17921">
    <property type="entry name" value="Integrase_H2C2"/>
    <property type="match status" value="1"/>
</dbReference>
<dbReference type="CDD" id="cd01647">
    <property type="entry name" value="RT_LTR"/>
    <property type="match status" value="1"/>
</dbReference>
<dbReference type="FunFam" id="3.30.70.270:FF:000045">
    <property type="entry name" value="Transposon Tf2-7 polyprotein"/>
    <property type="match status" value="1"/>
</dbReference>
<dbReference type="GO" id="GO:0003677">
    <property type="term" value="F:DNA binding"/>
    <property type="evidence" value="ECO:0007669"/>
    <property type="project" value="UniProtKB-KW"/>
</dbReference>
<dbReference type="Gene3D" id="3.10.10.10">
    <property type="entry name" value="HIV Type 1 Reverse Transcriptase, subunit A, domain 1"/>
    <property type="match status" value="1"/>
</dbReference>
<dbReference type="PROSITE" id="PS50878">
    <property type="entry name" value="RT_POL"/>
    <property type="match status" value="1"/>
</dbReference>
<dbReference type="GO" id="GO:0015074">
    <property type="term" value="P:DNA integration"/>
    <property type="evidence" value="ECO:0007669"/>
    <property type="project" value="UniProtKB-KW"/>
</dbReference>
<dbReference type="SUPFAM" id="SSF50630">
    <property type="entry name" value="Acid proteases"/>
    <property type="match status" value="1"/>
</dbReference>
<protein>
    <recommendedName>
        <fullName evidence="1">RNA-directed DNA polymerase</fullName>
        <ecNumber evidence="1">2.7.7.49</ecNumber>
    </recommendedName>
</protein>
<dbReference type="InterPro" id="IPR043502">
    <property type="entry name" value="DNA/RNA_pol_sf"/>
</dbReference>
<keyword evidence="9" id="KW-0378">Hydrolase</keyword>
<keyword evidence="3" id="KW-0808">Transferase</keyword>
<dbReference type="InterPro" id="IPR000477">
    <property type="entry name" value="RT_dom"/>
</dbReference>
<dbReference type="SUPFAM" id="SSF54160">
    <property type="entry name" value="Chromo domain-like"/>
    <property type="match status" value="1"/>
</dbReference>
<evidence type="ECO:0000256" key="5">
    <source>
        <dbReference type="ARBA" id="ARBA00022722"/>
    </source>
</evidence>
<keyword evidence="13" id="KW-0239">DNA-directed DNA polymerase</keyword>
<keyword evidence="2" id="KW-0645">Protease</keyword>
<evidence type="ECO:0000259" key="18">
    <source>
        <dbReference type="PROSITE" id="PS50994"/>
    </source>
</evidence>
<dbReference type="GO" id="GO:0003887">
    <property type="term" value="F:DNA-directed DNA polymerase activity"/>
    <property type="evidence" value="ECO:0007669"/>
    <property type="project" value="UniProtKB-KW"/>
</dbReference>
<evidence type="ECO:0000256" key="13">
    <source>
        <dbReference type="ARBA" id="ARBA00022932"/>
    </source>
</evidence>
<dbReference type="GO" id="GO:0004519">
    <property type="term" value="F:endonuclease activity"/>
    <property type="evidence" value="ECO:0007669"/>
    <property type="project" value="UniProtKB-KW"/>
</dbReference>
<keyword evidence="4" id="KW-0548">Nucleotidyltransferase</keyword>
<keyword evidence="14" id="KW-0238">DNA-binding</keyword>
<dbReference type="GO" id="GO:0003964">
    <property type="term" value="F:RNA-directed DNA polymerase activity"/>
    <property type="evidence" value="ECO:0007669"/>
    <property type="project" value="UniProtKB-KW"/>
</dbReference>
<dbReference type="GO" id="GO:0006310">
    <property type="term" value="P:DNA recombination"/>
    <property type="evidence" value="ECO:0007669"/>
    <property type="project" value="UniProtKB-KW"/>
</dbReference>
<dbReference type="AlphaFoldDB" id="A0AAW2VL43"/>
<evidence type="ECO:0000259" key="17">
    <source>
        <dbReference type="PROSITE" id="PS50878"/>
    </source>
</evidence>
<dbReference type="InterPro" id="IPR056924">
    <property type="entry name" value="SH3_Tf2-1"/>
</dbReference>
<dbReference type="Pfam" id="PF00078">
    <property type="entry name" value="RVT_1"/>
    <property type="match status" value="1"/>
</dbReference>
<feature type="domain" description="Reverse transcriptase" evidence="17">
    <location>
        <begin position="375"/>
        <end position="554"/>
    </location>
</feature>
<dbReference type="GO" id="GO:0006508">
    <property type="term" value="P:proteolysis"/>
    <property type="evidence" value="ECO:0007669"/>
    <property type="project" value="UniProtKB-KW"/>
</dbReference>
<proteinExistence type="predicted"/>
<evidence type="ECO:0000313" key="19">
    <source>
        <dbReference type="EMBL" id="KAL0429545.1"/>
    </source>
</evidence>
<evidence type="ECO:0000256" key="14">
    <source>
        <dbReference type="ARBA" id="ARBA00023125"/>
    </source>
</evidence>
<evidence type="ECO:0000256" key="7">
    <source>
        <dbReference type="ARBA" id="ARBA00022750"/>
    </source>
</evidence>
<reference evidence="19" key="1">
    <citation type="submission" date="2020-06" db="EMBL/GenBank/DDBJ databases">
        <authorList>
            <person name="Li T."/>
            <person name="Hu X."/>
            <person name="Zhang T."/>
            <person name="Song X."/>
            <person name="Zhang H."/>
            <person name="Dai N."/>
            <person name="Sheng W."/>
            <person name="Hou X."/>
            <person name="Wei L."/>
        </authorList>
    </citation>
    <scope>NUCLEOTIDE SEQUENCE</scope>
    <source>
        <strain evidence="19">G02</strain>
        <tissue evidence="19">Leaf</tissue>
    </source>
</reference>